<dbReference type="Proteomes" id="UP000676336">
    <property type="component" value="Unassembled WGS sequence"/>
</dbReference>
<evidence type="ECO:0000256" key="1">
    <source>
        <dbReference type="SAM" id="MobiDB-lite"/>
    </source>
</evidence>
<evidence type="ECO:0000313" key="3">
    <source>
        <dbReference type="Proteomes" id="UP000676336"/>
    </source>
</evidence>
<dbReference type="AlphaFoldDB" id="A0A8S3J8E7"/>
<gene>
    <name evidence="2" type="ORF">SMN809_LOCUS79381</name>
</gene>
<sequence length="97" mass="10866">ANILPLNHENDQLGWTEDATEQFLAVLDQVPSEIELLSYESNGCFQATLSVINSGQHVCVNDYMVHIKKAKPFPNMANMDDESPNTNQVSDNIHYSD</sequence>
<proteinExistence type="predicted"/>
<evidence type="ECO:0000313" key="2">
    <source>
        <dbReference type="EMBL" id="CAF5214735.1"/>
    </source>
</evidence>
<accession>A0A8S3J8E7</accession>
<organism evidence="2 3">
    <name type="scientific">Rotaria magnacalcarata</name>
    <dbReference type="NCBI Taxonomy" id="392030"/>
    <lineage>
        <taxon>Eukaryota</taxon>
        <taxon>Metazoa</taxon>
        <taxon>Spiralia</taxon>
        <taxon>Gnathifera</taxon>
        <taxon>Rotifera</taxon>
        <taxon>Eurotatoria</taxon>
        <taxon>Bdelloidea</taxon>
        <taxon>Philodinida</taxon>
        <taxon>Philodinidae</taxon>
        <taxon>Rotaria</taxon>
    </lineage>
</organism>
<name>A0A8S3J8E7_9BILA</name>
<feature type="non-terminal residue" evidence="2">
    <location>
        <position position="1"/>
    </location>
</feature>
<dbReference type="EMBL" id="CAJOBI010342359">
    <property type="protein sequence ID" value="CAF5214735.1"/>
    <property type="molecule type" value="Genomic_DNA"/>
</dbReference>
<feature type="region of interest" description="Disordered" evidence="1">
    <location>
        <begin position="75"/>
        <end position="97"/>
    </location>
</feature>
<feature type="compositionally biased region" description="Polar residues" evidence="1">
    <location>
        <begin position="84"/>
        <end position="97"/>
    </location>
</feature>
<comment type="caution">
    <text evidence="2">The sequence shown here is derived from an EMBL/GenBank/DDBJ whole genome shotgun (WGS) entry which is preliminary data.</text>
</comment>
<protein>
    <submittedName>
        <fullName evidence="2">Uncharacterized protein</fullName>
    </submittedName>
</protein>
<reference evidence="2" key="1">
    <citation type="submission" date="2021-02" db="EMBL/GenBank/DDBJ databases">
        <authorList>
            <person name="Nowell W R."/>
        </authorList>
    </citation>
    <scope>NUCLEOTIDE SEQUENCE</scope>
</reference>